<reference evidence="2" key="1">
    <citation type="submission" date="2020-07" db="EMBL/GenBank/DDBJ databases">
        <title>The High-quality genome of the commercially important snow crab, Chionoecetes opilio.</title>
        <authorList>
            <person name="Jeong J.-H."/>
            <person name="Ryu S."/>
        </authorList>
    </citation>
    <scope>NUCLEOTIDE SEQUENCE</scope>
    <source>
        <strain evidence="2">MADBK_172401_WGS</strain>
        <tissue evidence="2">Digestive gland</tissue>
    </source>
</reference>
<feature type="region of interest" description="Disordered" evidence="1">
    <location>
        <begin position="123"/>
        <end position="165"/>
    </location>
</feature>
<evidence type="ECO:0000313" key="2">
    <source>
        <dbReference type="EMBL" id="KAG0710013.1"/>
    </source>
</evidence>
<dbReference type="AlphaFoldDB" id="A0A8J5BTT9"/>
<name>A0A8J5BTT9_CHIOP</name>
<sequence>MPVNVPAVPLSYTGRKIVEGMAGRNRGGFPIRVSGDGSEAVDGAETRGGRASDRAGGLRVRRSGTRRQHHRNVLRTTVAIPGNKERARRPIIKHVKTESAPLRLPGPTARQWGRSIHRLLGPRLRPRDPAFSSGFEGGPLANQGRPNRSTTPSTGRQDIAPCHAC</sequence>
<evidence type="ECO:0000313" key="3">
    <source>
        <dbReference type="Proteomes" id="UP000770661"/>
    </source>
</evidence>
<dbReference type="Proteomes" id="UP000770661">
    <property type="component" value="Unassembled WGS sequence"/>
</dbReference>
<organism evidence="2 3">
    <name type="scientific">Chionoecetes opilio</name>
    <name type="common">Atlantic snow crab</name>
    <name type="synonym">Cancer opilio</name>
    <dbReference type="NCBI Taxonomy" id="41210"/>
    <lineage>
        <taxon>Eukaryota</taxon>
        <taxon>Metazoa</taxon>
        <taxon>Ecdysozoa</taxon>
        <taxon>Arthropoda</taxon>
        <taxon>Crustacea</taxon>
        <taxon>Multicrustacea</taxon>
        <taxon>Malacostraca</taxon>
        <taxon>Eumalacostraca</taxon>
        <taxon>Eucarida</taxon>
        <taxon>Decapoda</taxon>
        <taxon>Pleocyemata</taxon>
        <taxon>Brachyura</taxon>
        <taxon>Eubrachyura</taxon>
        <taxon>Majoidea</taxon>
        <taxon>Majidae</taxon>
        <taxon>Chionoecetes</taxon>
    </lineage>
</organism>
<keyword evidence="3" id="KW-1185">Reference proteome</keyword>
<feature type="region of interest" description="Disordered" evidence="1">
    <location>
        <begin position="37"/>
        <end position="57"/>
    </location>
</feature>
<protein>
    <submittedName>
        <fullName evidence="2">Uncharacterized protein</fullName>
    </submittedName>
</protein>
<gene>
    <name evidence="2" type="ORF">GWK47_023688</name>
</gene>
<evidence type="ECO:0000256" key="1">
    <source>
        <dbReference type="SAM" id="MobiDB-lite"/>
    </source>
</evidence>
<comment type="caution">
    <text evidence="2">The sequence shown here is derived from an EMBL/GenBank/DDBJ whole genome shotgun (WGS) entry which is preliminary data.</text>
</comment>
<dbReference type="EMBL" id="JACEEZ010024587">
    <property type="protein sequence ID" value="KAG0710013.1"/>
    <property type="molecule type" value="Genomic_DNA"/>
</dbReference>
<proteinExistence type="predicted"/>
<feature type="compositionally biased region" description="Basic and acidic residues" evidence="1">
    <location>
        <begin position="44"/>
        <end position="53"/>
    </location>
</feature>
<feature type="compositionally biased region" description="Polar residues" evidence="1">
    <location>
        <begin position="144"/>
        <end position="156"/>
    </location>
</feature>
<accession>A0A8J5BTT9</accession>